<organism evidence="2 3">
    <name type="scientific">Gossypium australe</name>
    <dbReference type="NCBI Taxonomy" id="47621"/>
    <lineage>
        <taxon>Eukaryota</taxon>
        <taxon>Viridiplantae</taxon>
        <taxon>Streptophyta</taxon>
        <taxon>Embryophyta</taxon>
        <taxon>Tracheophyta</taxon>
        <taxon>Spermatophyta</taxon>
        <taxon>Magnoliopsida</taxon>
        <taxon>eudicotyledons</taxon>
        <taxon>Gunneridae</taxon>
        <taxon>Pentapetalae</taxon>
        <taxon>rosids</taxon>
        <taxon>malvids</taxon>
        <taxon>Malvales</taxon>
        <taxon>Malvaceae</taxon>
        <taxon>Malvoideae</taxon>
        <taxon>Gossypium</taxon>
    </lineage>
</organism>
<keyword evidence="1" id="KW-0732">Signal</keyword>
<gene>
    <name evidence="2" type="ORF">EPI10_023573</name>
</gene>
<keyword evidence="3" id="KW-1185">Reference proteome</keyword>
<comment type="caution">
    <text evidence="2">The sequence shown here is derived from an EMBL/GenBank/DDBJ whole genome shotgun (WGS) entry which is preliminary data.</text>
</comment>
<evidence type="ECO:0000313" key="2">
    <source>
        <dbReference type="EMBL" id="KAA3473171.1"/>
    </source>
</evidence>
<proteinExistence type="predicted"/>
<dbReference type="Proteomes" id="UP000325315">
    <property type="component" value="Unassembled WGS sequence"/>
</dbReference>
<dbReference type="OrthoDB" id="1734132at2759"/>
<feature type="chain" id="PRO_5022980864" evidence="1">
    <location>
        <begin position="22"/>
        <end position="214"/>
    </location>
</feature>
<reference evidence="3" key="1">
    <citation type="journal article" date="2019" name="Plant Biotechnol. J.">
        <title>Genome sequencing of the Australian wild diploid species Gossypium australe highlights disease resistance and delayed gland morphogenesis.</title>
        <authorList>
            <person name="Cai Y."/>
            <person name="Cai X."/>
            <person name="Wang Q."/>
            <person name="Wang P."/>
            <person name="Zhang Y."/>
            <person name="Cai C."/>
            <person name="Xu Y."/>
            <person name="Wang K."/>
            <person name="Zhou Z."/>
            <person name="Wang C."/>
            <person name="Geng S."/>
            <person name="Li B."/>
            <person name="Dong Q."/>
            <person name="Hou Y."/>
            <person name="Wang H."/>
            <person name="Ai P."/>
            <person name="Liu Z."/>
            <person name="Yi F."/>
            <person name="Sun M."/>
            <person name="An G."/>
            <person name="Cheng J."/>
            <person name="Zhang Y."/>
            <person name="Shi Q."/>
            <person name="Xie Y."/>
            <person name="Shi X."/>
            <person name="Chang Y."/>
            <person name="Huang F."/>
            <person name="Chen Y."/>
            <person name="Hong S."/>
            <person name="Mi L."/>
            <person name="Sun Q."/>
            <person name="Zhang L."/>
            <person name="Zhou B."/>
            <person name="Peng R."/>
            <person name="Zhang X."/>
            <person name="Liu F."/>
        </authorList>
    </citation>
    <scope>NUCLEOTIDE SEQUENCE [LARGE SCALE GENOMIC DNA]</scope>
    <source>
        <strain evidence="3">cv. PA1801</strain>
    </source>
</reference>
<sequence length="214" mass="24494">MGLRWAGVVYSILFGEALVEGGNVMKLVVSEYEGVSGQFVNYDKSLKYFNGNVDHGIRKSLGVRISNNPKRYLGMPTMVGRRKIYAFVDLKEKFMRKMISWSVSVHKVNFASYSDLYNAMFYVACFFVSGVIQRLERVYIGASGAVCTLLKRKEGLGFKDLNKFNMALLAKYGWKLLTQPNFLFARVIKAKYFPRGDFMSACLEFYPSYTWKSI</sequence>
<evidence type="ECO:0000313" key="3">
    <source>
        <dbReference type="Proteomes" id="UP000325315"/>
    </source>
</evidence>
<keyword evidence="2" id="KW-0695">RNA-directed DNA polymerase</keyword>
<dbReference type="PANTHER" id="PTHR33116">
    <property type="entry name" value="REVERSE TRANSCRIPTASE ZINC-BINDING DOMAIN-CONTAINING PROTEIN-RELATED-RELATED"/>
    <property type="match status" value="1"/>
</dbReference>
<feature type="signal peptide" evidence="1">
    <location>
        <begin position="1"/>
        <end position="21"/>
    </location>
</feature>
<keyword evidence="2" id="KW-0548">Nucleotidyltransferase</keyword>
<evidence type="ECO:0000256" key="1">
    <source>
        <dbReference type="SAM" id="SignalP"/>
    </source>
</evidence>
<keyword evidence="2" id="KW-0808">Transferase</keyword>
<accession>A0A5B6VV67</accession>
<dbReference type="GO" id="GO:0003964">
    <property type="term" value="F:RNA-directed DNA polymerase activity"/>
    <property type="evidence" value="ECO:0007669"/>
    <property type="project" value="UniProtKB-KW"/>
</dbReference>
<name>A0A5B6VV67_9ROSI</name>
<dbReference type="AlphaFoldDB" id="A0A5B6VV67"/>
<dbReference type="PANTHER" id="PTHR33116:SF86">
    <property type="entry name" value="REVERSE TRANSCRIPTASE DOMAIN-CONTAINING PROTEIN"/>
    <property type="match status" value="1"/>
</dbReference>
<protein>
    <submittedName>
        <fullName evidence="2">Reverse transcriptase</fullName>
    </submittedName>
</protein>
<dbReference type="EMBL" id="SMMG02000005">
    <property type="protein sequence ID" value="KAA3473171.1"/>
    <property type="molecule type" value="Genomic_DNA"/>
</dbReference>